<comment type="caution">
    <text evidence="11">The sequence shown here is derived from an EMBL/GenBank/DDBJ whole genome shotgun (WGS) entry which is preliminary data.</text>
</comment>
<dbReference type="CDD" id="cd04105">
    <property type="entry name" value="SR_beta"/>
    <property type="match status" value="1"/>
</dbReference>
<proteinExistence type="inferred from homology"/>
<name>A0A9Q0YMY3_HOLLE</name>
<evidence type="ECO:0000256" key="3">
    <source>
        <dbReference type="ARBA" id="ARBA00020256"/>
    </source>
</evidence>
<evidence type="ECO:0000256" key="1">
    <source>
        <dbReference type="ARBA" id="ARBA00004389"/>
    </source>
</evidence>
<dbReference type="GO" id="GO:0043001">
    <property type="term" value="P:Golgi to plasma membrane protein transport"/>
    <property type="evidence" value="ECO:0007669"/>
    <property type="project" value="TreeGrafter"/>
</dbReference>
<evidence type="ECO:0000256" key="10">
    <source>
        <dbReference type="ARBA" id="ARBA00023170"/>
    </source>
</evidence>
<evidence type="ECO:0000313" key="12">
    <source>
        <dbReference type="Proteomes" id="UP001152320"/>
    </source>
</evidence>
<sequence length="222" mass="25039">MLPLLLLLLRGRKSKKRTILLTGVSEAGKTALFSKLVYGKELESYTSIKENSGFYSVASKKLDIPIVDIPGNDRQRLQFWEKFKNEVRGIVFMVDSSKFQKDVKEVAELLFVLLTDPAIHGLKLALLVACNKQDITMSKSAKVIQTQLEKELNTLRVTRAASLDSTDSSGQMNRYFLGKEGKNFEFSQLSPIKVDFVECVCKSTGDRKADIRVVEEWIQKIA</sequence>
<dbReference type="SUPFAM" id="SSF52540">
    <property type="entry name" value="P-loop containing nucleoside triphosphate hydrolases"/>
    <property type="match status" value="1"/>
</dbReference>
<keyword evidence="4" id="KW-0812">Transmembrane</keyword>
<protein>
    <recommendedName>
        <fullName evidence="3">Signal recognition particle receptor subunit beta</fullName>
    </recommendedName>
</protein>
<dbReference type="GO" id="GO:0006886">
    <property type="term" value="P:intracellular protein transport"/>
    <property type="evidence" value="ECO:0007669"/>
    <property type="project" value="TreeGrafter"/>
</dbReference>
<keyword evidence="7" id="KW-1133">Transmembrane helix</keyword>
<dbReference type="GO" id="GO:0034067">
    <property type="term" value="P:protein localization to Golgi apparatus"/>
    <property type="evidence" value="ECO:0007669"/>
    <property type="project" value="TreeGrafter"/>
</dbReference>
<dbReference type="GO" id="GO:0005794">
    <property type="term" value="C:Golgi apparatus"/>
    <property type="evidence" value="ECO:0007669"/>
    <property type="project" value="TreeGrafter"/>
</dbReference>
<gene>
    <name evidence="11" type="ORF">HOLleu_39109</name>
</gene>
<dbReference type="GO" id="GO:0005525">
    <property type="term" value="F:GTP binding"/>
    <property type="evidence" value="ECO:0007669"/>
    <property type="project" value="UniProtKB-KW"/>
</dbReference>
<evidence type="ECO:0000256" key="7">
    <source>
        <dbReference type="ARBA" id="ARBA00022989"/>
    </source>
</evidence>
<evidence type="ECO:0000256" key="9">
    <source>
        <dbReference type="ARBA" id="ARBA00023136"/>
    </source>
</evidence>
<dbReference type="PANTHER" id="PTHR45909:SF1">
    <property type="entry name" value="ADP-RIBOSYLATION FACTOR-RELATED PROTEIN 1"/>
    <property type="match status" value="1"/>
</dbReference>
<keyword evidence="9" id="KW-0472">Membrane</keyword>
<comment type="subcellular location">
    <subcellularLocation>
        <location evidence="1">Endoplasmic reticulum membrane</location>
        <topology evidence="1">Single-pass membrane protein</topology>
    </subcellularLocation>
</comment>
<keyword evidence="12" id="KW-1185">Reference proteome</keyword>
<reference evidence="11" key="1">
    <citation type="submission" date="2021-10" db="EMBL/GenBank/DDBJ databases">
        <title>Tropical sea cucumber genome reveals ecological adaptation and Cuvierian tubules defense mechanism.</title>
        <authorList>
            <person name="Chen T."/>
        </authorList>
    </citation>
    <scope>NUCLEOTIDE SEQUENCE</scope>
    <source>
        <strain evidence="11">Nanhai2018</strain>
        <tissue evidence="11">Muscle</tissue>
    </source>
</reference>
<keyword evidence="8" id="KW-0342">GTP-binding</keyword>
<dbReference type="PANTHER" id="PTHR45909">
    <property type="entry name" value="ADP-RIBOSYLATION FACTOR-RELATED PROTEIN 1"/>
    <property type="match status" value="1"/>
</dbReference>
<evidence type="ECO:0000256" key="6">
    <source>
        <dbReference type="ARBA" id="ARBA00022824"/>
    </source>
</evidence>
<dbReference type="GO" id="GO:0003924">
    <property type="term" value="F:GTPase activity"/>
    <property type="evidence" value="ECO:0007669"/>
    <property type="project" value="TreeGrafter"/>
</dbReference>
<comment type="similarity">
    <text evidence="2">Belongs to the SRP receptor beta subunit family.</text>
</comment>
<dbReference type="GO" id="GO:0005789">
    <property type="term" value="C:endoplasmic reticulum membrane"/>
    <property type="evidence" value="ECO:0007669"/>
    <property type="project" value="UniProtKB-SubCell"/>
</dbReference>
<dbReference type="Pfam" id="PF09439">
    <property type="entry name" value="SRPRB"/>
    <property type="match status" value="1"/>
</dbReference>
<keyword evidence="5" id="KW-0547">Nucleotide-binding</keyword>
<evidence type="ECO:0000256" key="8">
    <source>
        <dbReference type="ARBA" id="ARBA00023134"/>
    </source>
</evidence>
<evidence type="ECO:0000256" key="5">
    <source>
        <dbReference type="ARBA" id="ARBA00022741"/>
    </source>
</evidence>
<dbReference type="SMART" id="SM00177">
    <property type="entry name" value="ARF"/>
    <property type="match status" value="1"/>
</dbReference>
<evidence type="ECO:0000256" key="4">
    <source>
        <dbReference type="ARBA" id="ARBA00022692"/>
    </source>
</evidence>
<evidence type="ECO:0000313" key="11">
    <source>
        <dbReference type="EMBL" id="KAJ8021811.1"/>
    </source>
</evidence>
<accession>A0A9Q0YMY3</accession>
<dbReference type="InterPro" id="IPR019009">
    <property type="entry name" value="SRP_receptor_beta_su"/>
</dbReference>
<dbReference type="InterPro" id="IPR027417">
    <property type="entry name" value="P-loop_NTPase"/>
</dbReference>
<organism evidence="11 12">
    <name type="scientific">Holothuria leucospilota</name>
    <name type="common">Black long sea cucumber</name>
    <name type="synonym">Mertensiothuria leucospilota</name>
    <dbReference type="NCBI Taxonomy" id="206669"/>
    <lineage>
        <taxon>Eukaryota</taxon>
        <taxon>Metazoa</taxon>
        <taxon>Echinodermata</taxon>
        <taxon>Eleutherozoa</taxon>
        <taxon>Echinozoa</taxon>
        <taxon>Holothuroidea</taxon>
        <taxon>Aspidochirotacea</taxon>
        <taxon>Aspidochirotida</taxon>
        <taxon>Holothuriidae</taxon>
        <taxon>Holothuria</taxon>
    </lineage>
</organism>
<dbReference type="InterPro" id="IPR024156">
    <property type="entry name" value="Small_GTPase_ARF"/>
</dbReference>
<dbReference type="AlphaFoldDB" id="A0A9Q0YMY3"/>
<dbReference type="EMBL" id="JAIZAY010000021">
    <property type="protein sequence ID" value="KAJ8021811.1"/>
    <property type="molecule type" value="Genomic_DNA"/>
</dbReference>
<dbReference type="OrthoDB" id="41266at2759"/>
<keyword evidence="10 11" id="KW-0675">Receptor</keyword>
<evidence type="ECO:0000256" key="2">
    <source>
        <dbReference type="ARBA" id="ARBA00005619"/>
    </source>
</evidence>
<dbReference type="Gene3D" id="3.40.50.300">
    <property type="entry name" value="P-loop containing nucleotide triphosphate hydrolases"/>
    <property type="match status" value="1"/>
</dbReference>
<dbReference type="Proteomes" id="UP001152320">
    <property type="component" value="Chromosome 21"/>
</dbReference>
<keyword evidence="6" id="KW-0256">Endoplasmic reticulum</keyword>